<keyword evidence="13" id="KW-1185">Reference proteome</keyword>
<evidence type="ECO:0000256" key="5">
    <source>
        <dbReference type="ARBA" id="ARBA00022664"/>
    </source>
</evidence>
<dbReference type="Proteomes" id="UP000834106">
    <property type="component" value="Chromosome 21"/>
</dbReference>
<dbReference type="InterPro" id="IPR010920">
    <property type="entry name" value="LSM_dom_sf"/>
</dbReference>
<evidence type="ECO:0000256" key="2">
    <source>
        <dbReference type="ARBA" id="ARBA00010415"/>
    </source>
</evidence>
<evidence type="ECO:0000259" key="10">
    <source>
        <dbReference type="PROSITE" id="PS51513"/>
    </source>
</evidence>
<evidence type="ECO:0000256" key="7">
    <source>
        <dbReference type="PROSITE-ProRule" id="PRU00846"/>
    </source>
</evidence>
<dbReference type="SMART" id="SM01199">
    <property type="entry name" value="FDF"/>
    <property type="match status" value="1"/>
</dbReference>
<comment type="similarity">
    <text evidence="2">Belongs to the LSM14 family.</text>
</comment>
<dbReference type="PROSITE" id="PS51513">
    <property type="entry name" value="FFD"/>
    <property type="match status" value="1"/>
</dbReference>
<dbReference type="FunFam" id="2.30.30.100:FF:000033">
    <property type="entry name" value="Trailer hitch, isoform C"/>
    <property type="match status" value="1"/>
</dbReference>
<protein>
    <recommendedName>
        <fullName evidence="14">Decapping 5-like protein</fullName>
    </recommendedName>
</protein>
<dbReference type="InterPro" id="IPR025609">
    <property type="entry name" value="Lsm14-like_N"/>
</dbReference>
<evidence type="ECO:0000256" key="6">
    <source>
        <dbReference type="ARBA" id="ARBA00059323"/>
    </source>
</evidence>
<gene>
    <name evidence="12" type="ORF">FPE_LOCUS32116</name>
</gene>
<dbReference type="InterPro" id="IPR047575">
    <property type="entry name" value="Sm"/>
</dbReference>
<dbReference type="PANTHER" id="PTHR13586:SF23">
    <property type="entry name" value="DECAPPING 5-LIKE PROTEIN-RELATED"/>
    <property type="match status" value="1"/>
</dbReference>
<feature type="domain" description="FFD box profile" evidence="10">
    <location>
        <begin position="477"/>
        <end position="492"/>
    </location>
</feature>
<evidence type="ECO:0000259" key="9">
    <source>
        <dbReference type="PROSITE" id="PS51512"/>
    </source>
</evidence>
<dbReference type="PROSITE" id="PS52002">
    <property type="entry name" value="SM"/>
    <property type="match status" value="1"/>
</dbReference>
<dbReference type="PANTHER" id="PTHR13586">
    <property type="entry name" value="SCD6 PROTEIN-RELATED"/>
    <property type="match status" value="1"/>
</dbReference>
<dbReference type="InterPro" id="IPR025761">
    <property type="entry name" value="FFD_box"/>
</dbReference>
<evidence type="ECO:0000256" key="3">
    <source>
        <dbReference type="ARBA" id="ARBA00022490"/>
    </source>
</evidence>
<dbReference type="InterPro" id="IPR019050">
    <property type="entry name" value="FDF_dom"/>
</dbReference>
<keyword evidence="3" id="KW-0963">Cytoplasm</keyword>
<organism evidence="12 13">
    <name type="scientific">Fraxinus pennsylvanica</name>
    <dbReference type="NCBI Taxonomy" id="56036"/>
    <lineage>
        <taxon>Eukaryota</taxon>
        <taxon>Viridiplantae</taxon>
        <taxon>Streptophyta</taxon>
        <taxon>Embryophyta</taxon>
        <taxon>Tracheophyta</taxon>
        <taxon>Spermatophyta</taxon>
        <taxon>Magnoliopsida</taxon>
        <taxon>eudicotyledons</taxon>
        <taxon>Gunneridae</taxon>
        <taxon>Pentapetalae</taxon>
        <taxon>asterids</taxon>
        <taxon>lamiids</taxon>
        <taxon>Lamiales</taxon>
        <taxon>Oleaceae</taxon>
        <taxon>Oleeae</taxon>
        <taxon>Fraxinus</taxon>
    </lineage>
</organism>
<dbReference type="Pfam" id="PF12701">
    <property type="entry name" value="LSM14"/>
    <property type="match status" value="1"/>
</dbReference>
<comment type="function">
    <text evidence="6">As a component of the decapping complex, involved in the degradation of mRNAs. Promotes P-body formation. Translational repressor.</text>
</comment>
<dbReference type="GO" id="GO:0006397">
    <property type="term" value="P:mRNA processing"/>
    <property type="evidence" value="ECO:0007669"/>
    <property type="project" value="UniProtKB-KW"/>
</dbReference>
<feature type="compositionally biased region" description="Low complexity" evidence="8">
    <location>
        <begin position="264"/>
        <end position="282"/>
    </location>
</feature>
<feature type="compositionally biased region" description="Polar residues" evidence="8">
    <location>
        <begin position="141"/>
        <end position="163"/>
    </location>
</feature>
<dbReference type="GO" id="GO:0034063">
    <property type="term" value="P:stress granule assembly"/>
    <property type="evidence" value="ECO:0007669"/>
    <property type="project" value="TreeGrafter"/>
</dbReference>
<evidence type="ECO:0000313" key="13">
    <source>
        <dbReference type="Proteomes" id="UP000834106"/>
    </source>
</evidence>
<evidence type="ECO:0000256" key="4">
    <source>
        <dbReference type="ARBA" id="ARBA00022491"/>
    </source>
</evidence>
<feature type="region of interest" description="Disordered" evidence="8">
    <location>
        <begin position="261"/>
        <end position="285"/>
    </location>
</feature>
<comment type="subcellular location">
    <subcellularLocation>
        <location evidence="1">Cytoplasm</location>
        <location evidence="1">P-body</location>
    </subcellularLocation>
</comment>
<feature type="region of interest" description="Disordered" evidence="8">
    <location>
        <begin position="541"/>
        <end position="560"/>
    </location>
</feature>
<sequence length="560" mass="61318">MANESSSIDSSNGTTASLADSYIGSFISLTSKYEIRYEGILYHLNPQDSTLGLKSVWSYGTEGRKKDGPQVPPSDKVYEYILFRGSDIKDLQVKASRPAEVQEPLQSDPAIIQSKYAAGPSNLSRPVSDASGSIVEASSYNEPSALNTSSDLSRSPPNPSGNQMELWGPSQAARSFGMTPYDLRNHWQGYNGSAGSTPYAQQHSVSSARIPYPVQNLLEASGSLARTTMAATNVYDNVSLSPSFAASNSIYSNFKPTLTSLQHPTSPTNSLSSLPLESSLPSHQTAGLNSNRLTMPSFSLASQHVSNMEASLGYNIVPEPVTLLPIQGLLPSTSFVLDSTSDPLLKQPPALVTPNQLSQPRLSEISQMPKLYPDQKDVHIMGSISLNSLSSVTTPAVQQPLLPLPPSAQQSQHLSQFTEEFDFEAMNERFKKDEVWGYLGKVNKRDNIEGIQHNLLYEQNPGDEDHSGLVSTGDPKPAYNKDDFFDTISCNRINHGARNRYNQFSERTKQDNETFSNFQQRSHSGYSGGYAGRRGDYHGSYNWGRGYNHSGQGRGGYTRR</sequence>
<reference evidence="12" key="1">
    <citation type="submission" date="2023-05" db="EMBL/GenBank/DDBJ databases">
        <authorList>
            <person name="Huff M."/>
        </authorList>
    </citation>
    <scope>NUCLEOTIDE SEQUENCE</scope>
</reference>
<evidence type="ECO:0000259" key="11">
    <source>
        <dbReference type="PROSITE" id="PS52002"/>
    </source>
</evidence>
<feature type="domain" description="Sm" evidence="11">
    <location>
        <begin position="14"/>
        <end position="97"/>
    </location>
</feature>
<dbReference type="SMART" id="SM01271">
    <property type="entry name" value="LSM14"/>
    <property type="match status" value="1"/>
</dbReference>
<dbReference type="Pfam" id="PF09532">
    <property type="entry name" value="FDF"/>
    <property type="match status" value="1"/>
</dbReference>
<dbReference type="CDD" id="cd01736">
    <property type="entry name" value="LSm14_N"/>
    <property type="match status" value="1"/>
</dbReference>
<proteinExistence type="inferred from homology"/>
<dbReference type="GO" id="GO:0033962">
    <property type="term" value="P:P-body assembly"/>
    <property type="evidence" value="ECO:0007669"/>
    <property type="project" value="TreeGrafter"/>
</dbReference>
<dbReference type="AlphaFoldDB" id="A0AAD2AES2"/>
<name>A0AAD2AES2_9LAMI</name>
<evidence type="ECO:0000256" key="8">
    <source>
        <dbReference type="SAM" id="MobiDB-lite"/>
    </source>
</evidence>
<dbReference type="SUPFAM" id="SSF50182">
    <property type="entry name" value="Sm-like ribonucleoproteins"/>
    <property type="match status" value="1"/>
</dbReference>
<dbReference type="Gene3D" id="2.30.30.100">
    <property type="match status" value="1"/>
</dbReference>
<dbReference type="InterPro" id="IPR025762">
    <property type="entry name" value="DFDF"/>
</dbReference>
<accession>A0AAD2AES2</accession>
<keyword evidence="4" id="KW-0678">Repressor</keyword>
<evidence type="ECO:0008006" key="14">
    <source>
        <dbReference type="Google" id="ProtNLM"/>
    </source>
</evidence>
<feature type="region of interest" description="Disordered" evidence="8">
    <location>
        <begin position="141"/>
        <end position="164"/>
    </location>
</feature>
<dbReference type="GO" id="GO:0000932">
    <property type="term" value="C:P-body"/>
    <property type="evidence" value="ECO:0007669"/>
    <property type="project" value="UniProtKB-SubCell"/>
</dbReference>
<dbReference type="GO" id="GO:0003729">
    <property type="term" value="F:mRNA binding"/>
    <property type="evidence" value="ECO:0007669"/>
    <property type="project" value="TreeGrafter"/>
</dbReference>
<feature type="region of interest" description="Disordered" evidence="8">
    <location>
        <begin position="509"/>
        <end position="530"/>
    </location>
</feature>
<feature type="short sequence motif" description="FFD box" evidence="7">
    <location>
        <begin position="477"/>
        <end position="492"/>
    </location>
</feature>
<keyword evidence="5" id="KW-0507">mRNA processing</keyword>
<feature type="domain" description="DFDF" evidence="9">
    <location>
        <begin position="409"/>
        <end position="445"/>
    </location>
</feature>
<evidence type="ECO:0000256" key="1">
    <source>
        <dbReference type="ARBA" id="ARBA00004201"/>
    </source>
</evidence>
<dbReference type="EMBL" id="OU503056">
    <property type="protein sequence ID" value="CAI9784686.1"/>
    <property type="molecule type" value="Genomic_DNA"/>
</dbReference>
<dbReference type="PROSITE" id="PS51512">
    <property type="entry name" value="DFDF"/>
    <property type="match status" value="1"/>
</dbReference>
<evidence type="ECO:0000313" key="12">
    <source>
        <dbReference type="EMBL" id="CAI9784686.1"/>
    </source>
</evidence>